<dbReference type="Pfam" id="PF00884">
    <property type="entry name" value="Sulfatase"/>
    <property type="match status" value="1"/>
</dbReference>
<evidence type="ECO:0000313" key="23">
    <source>
        <dbReference type="Proteomes" id="UP000028045"/>
    </source>
</evidence>
<evidence type="ECO:0000259" key="21">
    <source>
        <dbReference type="Pfam" id="PF23953"/>
    </source>
</evidence>
<comment type="subcellular location">
    <subcellularLocation>
        <location evidence="2">Cytoplasmic vesicle</location>
        <location evidence="2">COPI-coated vesicle membrane</location>
        <topology evidence="2">Peripheral membrane protein</topology>
        <orientation evidence="2">Cytoplasmic side</orientation>
    </subcellularLocation>
    <subcellularLocation>
        <location evidence="1">Golgi apparatus membrane</location>
        <topology evidence="1">Peripheral membrane protein</topology>
        <orientation evidence="1">Cytoplasmic side</orientation>
    </subcellularLocation>
</comment>
<dbReference type="HOGENOM" id="CLU_250245_0_0_1"/>
<comment type="function">
    <text evidence="15">The coatomer is a cytosolic protein complex that binds to dilysine motifs and reversibly associates with Golgi non-clathrin-coated vesicles, which further mediate biosynthetic protein transport from the ER, via the Golgi up to the trans Golgi network. Coatomer complex is required for budding from Golgi membranes, and is essential for the retrograde Golgi-to-ER transport of dilysine-tagged proteins.</text>
</comment>
<keyword evidence="14" id="KW-0968">Cytoplasmic vesicle</keyword>
<evidence type="ECO:0000256" key="6">
    <source>
        <dbReference type="ARBA" id="ARBA00022490"/>
    </source>
</evidence>
<dbReference type="GO" id="GO:0006886">
    <property type="term" value="P:intracellular protein transport"/>
    <property type="evidence" value="ECO:0007669"/>
    <property type="project" value="InterPro"/>
</dbReference>
<evidence type="ECO:0000256" key="14">
    <source>
        <dbReference type="ARBA" id="ARBA00023329"/>
    </source>
</evidence>
<keyword evidence="11" id="KW-0653">Protein transport</keyword>
<keyword evidence="9" id="KW-0378">Hydrolase</keyword>
<dbReference type="InterPro" id="IPR020472">
    <property type="entry name" value="WD40_PAC1"/>
</dbReference>
<evidence type="ECO:0000256" key="9">
    <source>
        <dbReference type="ARBA" id="ARBA00022801"/>
    </source>
</evidence>
<dbReference type="GO" id="GO:0006890">
    <property type="term" value="P:retrograde vesicle-mediated transport, Golgi to endoplasmic reticulum"/>
    <property type="evidence" value="ECO:0007669"/>
    <property type="project" value="TreeGrafter"/>
</dbReference>
<feature type="compositionally biased region" description="Basic and acidic residues" evidence="18">
    <location>
        <begin position="843"/>
        <end position="852"/>
    </location>
</feature>
<dbReference type="Gene3D" id="2.130.10.10">
    <property type="entry name" value="YVTN repeat-like/Quinoprotein amine dehydrogenase"/>
    <property type="match status" value="1"/>
</dbReference>
<dbReference type="Proteomes" id="UP000028045">
    <property type="component" value="Unassembled WGS sequence"/>
</dbReference>
<evidence type="ECO:0000256" key="8">
    <source>
        <dbReference type="ARBA" id="ARBA00022737"/>
    </source>
</evidence>
<evidence type="ECO:0000256" key="5">
    <source>
        <dbReference type="ARBA" id="ARBA00022448"/>
    </source>
</evidence>
<feature type="region of interest" description="Disordered" evidence="18">
    <location>
        <begin position="806"/>
        <end position="856"/>
    </location>
</feature>
<evidence type="ECO:0000256" key="4">
    <source>
        <dbReference type="ARBA" id="ARBA00010844"/>
    </source>
</evidence>
<evidence type="ECO:0000256" key="16">
    <source>
        <dbReference type="ARBA" id="ARBA00032920"/>
    </source>
</evidence>
<sequence>MMGMAASERVKGIDFHPHEPWALTTLYSGHVYIWSYETQAIVKTFELTDVPVRAGRFIARKNWIVCGSDDFQMRVYNYNTSEKITSFEAHPDYIRAIAVHPTQPFVLTASDDMTIKLWDWEKGWKCVQVFEGHGHYVMGLAINPKDTNTFASASLDRTVKIWSLGSATPNFTLEAHETKGVNHVDYYPHSDKPYLLTTSDDRTVKIWDYTTKSLIATLEGHTNNVSFACYHPELPVIISGSEDGTIRIWHANTYRFEQSLNYNLERAWCVSYQKGKQGIAVGFDDGAVVVKLGREEPAVSMDASGKLIWARHNEVVSSIIKGGDASLKDNEPISLPTKDLGTCEVYPQTLIHSPNGRFVAVCGDGEYIIYTALAWRNKAFGSALDFVWASKDNSNDFAIRESAMSVKVYKNFVEKSGGLDVGFQAEGLTGGVLLGVTGQGGVSFFDWATGGLVRRIEVEPKQVYWSDSGELVAIACEDTFYVLRFSREDYVEAVQSGQVEEDGVEAAFEVITDISESVRTGEWVGDCFIYTNSTNRLNYLVGDQTYTVSHFDKPMYILGYIQRDSRIYLADKDVNVTSFSLSLPVLEYQTLVLREDMETAAELLPTIPADQLNKIARFLEGQGHKELALEVATDPEHKFELAIALNQLDIALEQARAADADHKWKTVGDAALAGWDVVLAAECFTHAKDLGSLLLLHSSTGNRQGLADLATQAEEAGAHNVAFTSAWLTGDIERCTEMLTKTGRIAEAVLFSQTYKPSLTEPVVQQWKESLEKSKRGRVAKLIGVPGDDEELFPEWDEWLRLEKEGGSAAAPGAGTNGKAADEPMMDVEDEDEDEGEGEGEAEGLKEDSDIRLHRRRESPNRIMKSFILSALAAACLQPALARARPPNFLFILTDDQDAEMRSIEYMPLLQKHVVQQGTLFSHHYCTVALCCPSRVNLWTGRAAHNTNVTDVVAPYGGYPKIVKQGINNDYLPVWLQSAGYNTYYVGKLWNQHSVLNYHSPHAAGFNGSDFLLDPFTYQYYSAHMSRNGGPPVSYEGQYSPDVTAGKANGFLREALERPDEPFFLVHAPVAPHADFKFVGGVEITEPKYAPRHAHLFKDYVIPRDDESFNPREQGGPAWIRDLPLLNDTVLAYNDEFQRARLRALQAVDEMVEQAVRILDEAGQLDSTYIIFTADNGYHISQHRMNPGKECGYETDVRVPFVVRGPGIAAGRVSDAVTSHTDIASTILRLAGAPPSDTDGQPIPLTQEEEAGFRAEHVTLEHWGPVIPEGKYGDYGGGFGLPHGPDEEALDESVMDFYTALRSTSVKPLVSSRNSTFKAIRVIGEQYNLYYAVWCTNETELYDHTTDPGQIRNLLSPSHPSLSAAFRLAGRPLAHVTPRLDALMLVLKSCKGATCTDPWRTLHPRGDVRSLAESLDERYDAFYDAQPRVSFARCEMGYIRDAEGPMSGHAYGGSVGWEEVGAPVWGGDEL</sequence>
<dbReference type="GO" id="GO:0005198">
    <property type="term" value="F:structural molecule activity"/>
    <property type="evidence" value="ECO:0007669"/>
    <property type="project" value="InterPro"/>
</dbReference>
<keyword evidence="5" id="KW-0813">Transport</keyword>
<evidence type="ECO:0000256" key="7">
    <source>
        <dbReference type="ARBA" id="ARBA00022574"/>
    </source>
</evidence>
<evidence type="ECO:0000256" key="12">
    <source>
        <dbReference type="ARBA" id="ARBA00023034"/>
    </source>
</evidence>
<feature type="compositionally biased region" description="Acidic residues" evidence="18">
    <location>
        <begin position="824"/>
        <end position="842"/>
    </location>
</feature>
<accession>A0A084AFY1</accession>
<evidence type="ECO:0000259" key="19">
    <source>
        <dbReference type="Pfam" id="PF00884"/>
    </source>
</evidence>
<dbReference type="GO" id="GO:0006888">
    <property type="term" value="P:endoplasmic reticulum to Golgi vesicle-mediated transport"/>
    <property type="evidence" value="ECO:0007669"/>
    <property type="project" value="TreeGrafter"/>
</dbReference>
<dbReference type="CDD" id="cd00200">
    <property type="entry name" value="WD40"/>
    <property type="match status" value="1"/>
</dbReference>
<feature type="repeat" description="WD" evidence="17">
    <location>
        <begin position="174"/>
        <end position="217"/>
    </location>
</feature>
<dbReference type="FunFam" id="1.25.40.470:FF:000001">
    <property type="entry name" value="Coatomer subunit beta"/>
    <property type="match status" value="1"/>
</dbReference>
<feature type="domain" description="Sulfatase N-terminal" evidence="19">
    <location>
        <begin position="887"/>
        <end position="1233"/>
    </location>
</feature>
<dbReference type="Pfam" id="PF04053">
    <property type="entry name" value="B-prop_COPA_B_2nd"/>
    <property type="match status" value="1"/>
</dbReference>
<dbReference type="GO" id="GO:0000139">
    <property type="term" value="C:Golgi membrane"/>
    <property type="evidence" value="ECO:0007669"/>
    <property type="project" value="UniProtKB-SubCell"/>
</dbReference>
<reference evidence="22 23" key="1">
    <citation type="journal article" date="2014" name="BMC Genomics">
        <title>Comparative genome sequencing reveals chemotype-specific gene clusters in the toxigenic black mold Stachybotrys.</title>
        <authorList>
            <person name="Semeiks J."/>
            <person name="Borek D."/>
            <person name="Otwinowski Z."/>
            <person name="Grishin N.V."/>
        </authorList>
    </citation>
    <scope>NUCLEOTIDE SEQUENCE [LARGE SCALE GENOMIC DNA]</scope>
    <source>
        <strain evidence="23">CBS 109288 / IBT 7711</strain>
    </source>
</reference>
<dbReference type="InterPro" id="IPR036322">
    <property type="entry name" value="WD40_repeat_dom_sf"/>
</dbReference>
<dbReference type="InterPro" id="IPR017850">
    <property type="entry name" value="Alkaline_phosphatase_core_sf"/>
</dbReference>
<evidence type="ECO:0000256" key="13">
    <source>
        <dbReference type="ARBA" id="ARBA00023136"/>
    </source>
</evidence>
<dbReference type="Gene3D" id="1.25.40.470">
    <property type="match status" value="1"/>
</dbReference>
<dbReference type="GO" id="GO:0030126">
    <property type="term" value="C:COPI vesicle coat"/>
    <property type="evidence" value="ECO:0007669"/>
    <property type="project" value="TreeGrafter"/>
</dbReference>
<dbReference type="InterPro" id="IPR006692">
    <property type="entry name" value="Beta-prop_COPA/B_2nd"/>
</dbReference>
<dbReference type="GO" id="GO:0016787">
    <property type="term" value="F:hydrolase activity"/>
    <property type="evidence" value="ECO:0007669"/>
    <property type="project" value="UniProtKB-KW"/>
</dbReference>
<gene>
    <name evidence="22" type="ORF">S7711_03499</name>
</gene>
<comment type="similarity">
    <text evidence="3">Belongs to the sulfatase family.</text>
</comment>
<evidence type="ECO:0000256" key="11">
    <source>
        <dbReference type="ARBA" id="ARBA00022927"/>
    </source>
</evidence>
<dbReference type="PRINTS" id="PR00320">
    <property type="entry name" value="GPROTEINBRPT"/>
</dbReference>
<dbReference type="InterPro" id="IPR050844">
    <property type="entry name" value="Coatomer_complex_subunit"/>
</dbReference>
<keyword evidence="7 17" id="KW-0853">WD repeat</keyword>
<keyword evidence="13" id="KW-0472">Membrane</keyword>
<dbReference type="FunFam" id="2.130.10.10:FF:000016">
    <property type="entry name" value="Coatomer alpha subunit, putative"/>
    <property type="match status" value="1"/>
</dbReference>
<keyword evidence="8" id="KW-0677">Repeat</keyword>
<keyword evidence="10" id="KW-0931">ER-Golgi transport</keyword>
<evidence type="ECO:0000256" key="2">
    <source>
        <dbReference type="ARBA" id="ARBA00004347"/>
    </source>
</evidence>
<evidence type="ECO:0000313" key="22">
    <source>
        <dbReference type="EMBL" id="KEY64210.1"/>
    </source>
</evidence>
<dbReference type="SMART" id="SM00320">
    <property type="entry name" value="WD40"/>
    <property type="match status" value="6"/>
</dbReference>
<keyword evidence="12" id="KW-0333">Golgi apparatus</keyword>
<dbReference type="OrthoDB" id="10261470at2759"/>
<evidence type="ECO:0000256" key="1">
    <source>
        <dbReference type="ARBA" id="ARBA00004255"/>
    </source>
</evidence>
<dbReference type="InterPro" id="IPR000917">
    <property type="entry name" value="Sulfatase_N"/>
</dbReference>
<proteinExistence type="inferred from homology"/>
<dbReference type="CDD" id="cd22947">
    <property type="entry name" value="Coatomer_WDAD_beta-like"/>
    <property type="match status" value="1"/>
</dbReference>
<dbReference type="SUPFAM" id="SSF50978">
    <property type="entry name" value="WD40 repeat-like"/>
    <property type="match status" value="2"/>
</dbReference>
<dbReference type="InterPro" id="IPR024607">
    <property type="entry name" value="Sulfatase_CS"/>
</dbReference>
<dbReference type="InterPro" id="IPR056176">
    <property type="entry name" value="TPR_COPA_B"/>
</dbReference>
<organism evidence="22 23">
    <name type="scientific">Stachybotrys chartarum (strain CBS 109288 / IBT 7711)</name>
    <name type="common">Toxic black mold</name>
    <name type="synonym">Stilbospora chartarum</name>
    <dbReference type="NCBI Taxonomy" id="1280523"/>
    <lineage>
        <taxon>Eukaryota</taxon>
        <taxon>Fungi</taxon>
        <taxon>Dikarya</taxon>
        <taxon>Ascomycota</taxon>
        <taxon>Pezizomycotina</taxon>
        <taxon>Sordariomycetes</taxon>
        <taxon>Hypocreomycetidae</taxon>
        <taxon>Hypocreales</taxon>
        <taxon>Stachybotryaceae</taxon>
        <taxon>Stachybotrys</taxon>
    </lineage>
</organism>
<feature type="repeat" description="WD" evidence="17">
    <location>
        <begin position="87"/>
        <end position="119"/>
    </location>
</feature>
<feature type="domain" description="COPA/B second beta-propeller" evidence="20">
    <location>
        <begin position="312"/>
        <end position="571"/>
    </location>
</feature>
<dbReference type="GO" id="GO:0006891">
    <property type="term" value="P:intra-Golgi vesicle-mediated transport"/>
    <property type="evidence" value="ECO:0007669"/>
    <property type="project" value="TreeGrafter"/>
</dbReference>
<dbReference type="EMBL" id="KL648750">
    <property type="protein sequence ID" value="KEY64210.1"/>
    <property type="molecule type" value="Genomic_DNA"/>
</dbReference>
<dbReference type="PROSITE" id="PS50082">
    <property type="entry name" value="WD_REPEATS_2"/>
    <property type="match status" value="4"/>
</dbReference>
<name>A0A084AFY1_STACB</name>
<dbReference type="SUPFAM" id="SSF53649">
    <property type="entry name" value="Alkaline phosphatase-like"/>
    <property type="match status" value="1"/>
</dbReference>
<dbReference type="PANTHER" id="PTHR19876">
    <property type="entry name" value="COATOMER"/>
    <property type="match status" value="1"/>
</dbReference>
<dbReference type="Gene3D" id="3.40.720.10">
    <property type="entry name" value="Alkaline Phosphatase, subunit A"/>
    <property type="match status" value="1"/>
</dbReference>
<evidence type="ECO:0000256" key="17">
    <source>
        <dbReference type="PROSITE-ProRule" id="PRU00221"/>
    </source>
</evidence>
<protein>
    <recommendedName>
        <fullName evidence="16">Beta'-coat protein</fullName>
    </recommendedName>
</protein>
<feature type="repeat" description="WD" evidence="17">
    <location>
        <begin position="130"/>
        <end position="172"/>
    </location>
</feature>
<evidence type="ECO:0000259" key="20">
    <source>
        <dbReference type="Pfam" id="PF04053"/>
    </source>
</evidence>
<dbReference type="PROSITE" id="PS50294">
    <property type="entry name" value="WD_REPEATS_REGION"/>
    <property type="match status" value="3"/>
</dbReference>
<dbReference type="InterPro" id="IPR015943">
    <property type="entry name" value="WD40/YVTN_repeat-like_dom_sf"/>
</dbReference>
<dbReference type="CDD" id="cd16147">
    <property type="entry name" value="G6S"/>
    <property type="match status" value="1"/>
</dbReference>
<keyword evidence="6" id="KW-0963">Cytoplasm</keyword>
<comment type="similarity">
    <text evidence="4">Belongs to the WD repeat COPB2 family.</text>
</comment>
<keyword evidence="23" id="KW-1185">Reference proteome</keyword>
<dbReference type="InterPro" id="IPR001680">
    <property type="entry name" value="WD40_rpt"/>
</dbReference>
<evidence type="ECO:0000256" key="3">
    <source>
        <dbReference type="ARBA" id="ARBA00008779"/>
    </source>
</evidence>
<evidence type="ECO:0000256" key="18">
    <source>
        <dbReference type="SAM" id="MobiDB-lite"/>
    </source>
</evidence>
<dbReference type="Pfam" id="PF00400">
    <property type="entry name" value="WD40"/>
    <property type="match status" value="4"/>
</dbReference>
<dbReference type="PANTHER" id="PTHR19876:SF2">
    <property type="entry name" value="COATOMER SUBUNIT BETA"/>
    <property type="match status" value="1"/>
</dbReference>
<feature type="domain" description="COPA/B TPR" evidence="21">
    <location>
        <begin position="588"/>
        <end position="768"/>
    </location>
</feature>
<feature type="repeat" description="WD" evidence="17">
    <location>
        <begin position="218"/>
        <end position="259"/>
    </location>
</feature>
<evidence type="ECO:0000256" key="15">
    <source>
        <dbReference type="ARBA" id="ARBA00025536"/>
    </source>
</evidence>
<dbReference type="PROSITE" id="PS00523">
    <property type="entry name" value="SULFATASE_1"/>
    <property type="match status" value="1"/>
</dbReference>
<dbReference type="Pfam" id="PF23953">
    <property type="entry name" value="TPR_COPA_B"/>
    <property type="match status" value="1"/>
</dbReference>
<evidence type="ECO:0000256" key="10">
    <source>
        <dbReference type="ARBA" id="ARBA00022892"/>
    </source>
</evidence>